<dbReference type="PANTHER" id="PTHR10067">
    <property type="entry name" value="PHOSPHATIDYLSERINE DECARBOXYLASE"/>
    <property type="match status" value="1"/>
</dbReference>
<dbReference type="UniPathway" id="UPA00558"/>
<keyword evidence="14" id="KW-1185">Reference proteome</keyword>
<evidence type="ECO:0000256" key="10">
    <source>
        <dbReference type="ARBA" id="ARBA00023317"/>
    </source>
</evidence>
<dbReference type="AlphaFoldDB" id="A0A3P7Y028"/>
<evidence type="ECO:0000313" key="13">
    <source>
        <dbReference type="EMBL" id="VDO80321.1"/>
    </source>
</evidence>
<dbReference type="GO" id="GO:0005739">
    <property type="term" value="C:mitochondrion"/>
    <property type="evidence" value="ECO:0007669"/>
    <property type="project" value="TreeGrafter"/>
</dbReference>
<keyword evidence="10" id="KW-0670">Pyruvate</keyword>
<dbReference type="InterPro" id="IPR003817">
    <property type="entry name" value="PS_Dcarbxylase"/>
</dbReference>
<name>A0A3P7Y028_9TREM</name>
<dbReference type="Pfam" id="PF02666">
    <property type="entry name" value="PS_Dcarbxylase"/>
    <property type="match status" value="1"/>
</dbReference>
<comment type="cofactor">
    <cofactor evidence="1">
        <name>pyruvate</name>
        <dbReference type="ChEBI" id="CHEBI:15361"/>
    </cofactor>
</comment>
<evidence type="ECO:0000256" key="7">
    <source>
        <dbReference type="ARBA" id="ARBA00023209"/>
    </source>
</evidence>
<keyword evidence="9" id="KW-1208">Phospholipid metabolism</keyword>
<evidence type="ECO:0000256" key="12">
    <source>
        <dbReference type="ARBA" id="ARBA00045136"/>
    </source>
</evidence>
<evidence type="ECO:0000256" key="11">
    <source>
        <dbReference type="ARBA" id="ARBA00024326"/>
    </source>
</evidence>
<dbReference type="NCBIfam" id="TIGR00163">
    <property type="entry name" value="PS_decarb"/>
    <property type="match status" value="1"/>
</dbReference>
<protein>
    <recommendedName>
        <fullName evidence="3">phosphatidylserine decarboxylase</fullName>
        <ecNumber evidence="3">4.1.1.65</ecNumber>
    </recommendedName>
</protein>
<evidence type="ECO:0000256" key="1">
    <source>
        <dbReference type="ARBA" id="ARBA00001928"/>
    </source>
</evidence>
<comment type="function">
    <text evidence="12">Catalyzes the formation of phosphatidylethanolamine (PtdEtn) from phosphatidylserine (PtdSer). Plays a central role in phospholipid metabolism and in the interorganelle trafficking of phosphatidylserine. May be involved in lipid droplet biogenesis at the endoplasmic reticulum membrane.</text>
</comment>
<keyword evidence="7" id="KW-0594">Phospholipid biosynthesis</keyword>
<dbReference type="EC" id="4.1.1.65" evidence="3"/>
<sequence>MKDILSIPFNNRILHCGPINSKNAVLEQIKGVRYSLDEFLGPKSDCTLYQCVIYLAPGDYHRFHSPVEWSPTVRRHFPGRLLSVRPNIAGRLPGLYTINERVVYLGEWDHGLMSFAAVGAFGVGNIHVNIDPTLITNKKEDNALQKGDELGCFRLGSTVVLVFEAPTNKLKWCVKPGQRVKLV</sequence>
<evidence type="ECO:0000313" key="14">
    <source>
        <dbReference type="Proteomes" id="UP000269396"/>
    </source>
</evidence>
<dbReference type="EMBL" id="UZAL01001944">
    <property type="protein sequence ID" value="VDO80321.1"/>
    <property type="molecule type" value="Genomic_DNA"/>
</dbReference>
<keyword evidence="8" id="KW-0456">Lyase</keyword>
<keyword evidence="4" id="KW-0444">Lipid biosynthesis</keyword>
<comment type="pathway">
    <text evidence="11">Phospholipid metabolism; phosphatidylethanolamine biosynthesis.</text>
</comment>
<evidence type="ECO:0000256" key="4">
    <source>
        <dbReference type="ARBA" id="ARBA00022516"/>
    </source>
</evidence>
<evidence type="ECO:0000256" key="2">
    <source>
        <dbReference type="ARBA" id="ARBA00005189"/>
    </source>
</evidence>
<gene>
    <name evidence="13" type="ORF">SMTD_LOCUS1666</name>
</gene>
<dbReference type="GO" id="GO:0004609">
    <property type="term" value="F:phosphatidylserine decarboxylase activity"/>
    <property type="evidence" value="ECO:0007669"/>
    <property type="project" value="UniProtKB-EC"/>
</dbReference>
<keyword evidence="5" id="KW-0210">Decarboxylase</keyword>
<evidence type="ECO:0000256" key="9">
    <source>
        <dbReference type="ARBA" id="ARBA00023264"/>
    </source>
</evidence>
<accession>A0A3P7Y028</accession>
<dbReference type="Proteomes" id="UP000269396">
    <property type="component" value="Unassembled WGS sequence"/>
</dbReference>
<dbReference type="PANTHER" id="PTHR10067:SF6">
    <property type="entry name" value="PHOSPHATIDYLSERINE DECARBOXYLASE PROENZYME, MITOCHONDRIAL"/>
    <property type="match status" value="1"/>
</dbReference>
<comment type="pathway">
    <text evidence="2">Lipid metabolism.</text>
</comment>
<dbReference type="InterPro" id="IPR033177">
    <property type="entry name" value="PSD-B"/>
</dbReference>
<keyword evidence="6" id="KW-0443">Lipid metabolism</keyword>
<organism evidence="13 14">
    <name type="scientific">Schistosoma mattheei</name>
    <dbReference type="NCBI Taxonomy" id="31246"/>
    <lineage>
        <taxon>Eukaryota</taxon>
        <taxon>Metazoa</taxon>
        <taxon>Spiralia</taxon>
        <taxon>Lophotrochozoa</taxon>
        <taxon>Platyhelminthes</taxon>
        <taxon>Trematoda</taxon>
        <taxon>Digenea</taxon>
        <taxon>Strigeidida</taxon>
        <taxon>Schistosomatoidea</taxon>
        <taxon>Schistosomatidae</taxon>
        <taxon>Schistosoma</taxon>
    </lineage>
</organism>
<proteinExistence type="predicted"/>
<evidence type="ECO:0000256" key="6">
    <source>
        <dbReference type="ARBA" id="ARBA00023098"/>
    </source>
</evidence>
<dbReference type="GO" id="GO:0006646">
    <property type="term" value="P:phosphatidylethanolamine biosynthetic process"/>
    <property type="evidence" value="ECO:0007669"/>
    <property type="project" value="UniProtKB-UniPathway"/>
</dbReference>
<reference evidence="13 14" key="1">
    <citation type="submission" date="2018-11" db="EMBL/GenBank/DDBJ databases">
        <authorList>
            <consortium name="Pathogen Informatics"/>
        </authorList>
    </citation>
    <scope>NUCLEOTIDE SEQUENCE [LARGE SCALE GENOMIC DNA]</scope>
    <source>
        <strain>Denwood</strain>
        <strain evidence="14">Zambia</strain>
    </source>
</reference>
<evidence type="ECO:0000256" key="8">
    <source>
        <dbReference type="ARBA" id="ARBA00023239"/>
    </source>
</evidence>
<evidence type="ECO:0000256" key="3">
    <source>
        <dbReference type="ARBA" id="ARBA00012243"/>
    </source>
</evidence>
<evidence type="ECO:0000256" key="5">
    <source>
        <dbReference type="ARBA" id="ARBA00022793"/>
    </source>
</evidence>